<organism evidence="1 2">
    <name type="scientific">Fusarium decemcellulare</name>
    <dbReference type="NCBI Taxonomy" id="57161"/>
    <lineage>
        <taxon>Eukaryota</taxon>
        <taxon>Fungi</taxon>
        <taxon>Dikarya</taxon>
        <taxon>Ascomycota</taxon>
        <taxon>Pezizomycotina</taxon>
        <taxon>Sordariomycetes</taxon>
        <taxon>Hypocreomycetidae</taxon>
        <taxon>Hypocreales</taxon>
        <taxon>Nectriaceae</taxon>
        <taxon>Fusarium</taxon>
        <taxon>Fusarium decemcellulare species complex</taxon>
    </lineage>
</organism>
<keyword evidence="2" id="KW-1185">Reference proteome</keyword>
<evidence type="ECO:0000313" key="1">
    <source>
        <dbReference type="EMBL" id="KAJ3540184.1"/>
    </source>
</evidence>
<comment type="caution">
    <text evidence="1">The sequence shown here is derived from an EMBL/GenBank/DDBJ whole genome shotgun (WGS) entry which is preliminary data.</text>
</comment>
<sequence>MALLSSTTQLEPLIYNVSHGINITEIVFASVGVVYVILKLDLLNSIFVWGRLPSSIAKCPAVYLFDHDIEEALSCANGETQYCTPAPSGTAETQHSIFSPGAIIHSPNGSSSNQVAHTTSGVLIQDRAGKQFVATSINPKDTQEVCQTLPIGKPRCFGTVVAQVPFTYVTLVKPQSSVKVTNEVQIAGYKGRLTRLLGEQLTDCVAWHDHIHIVSPFAHNLDGVVEAKSVRPEHDLTQKGSMDKCGIVGYTVHHWAYMGQVGDVGDGVQAPMPTKGALGATVVRLRCNSVAVGLFRRYYRKGPFAGFWCLPECE</sequence>
<proteinExistence type="predicted"/>
<name>A0ACC1SI33_9HYPO</name>
<accession>A0ACC1SI33</accession>
<protein>
    <submittedName>
        <fullName evidence="1">Uncharacterized protein</fullName>
    </submittedName>
</protein>
<gene>
    <name evidence="1" type="ORF">NM208_g5173</name>
</gene>
<reference evidence="1" key="1">
    <citation type="submission" date="2022-08" db="EMBL/GenBank/DDBJ databases">
        <title>Genome Sequence of Fusarium decemcellulare.</title>
        <authorList>
            <person name="Buettner E."/>
        </authorList>
    </citation>
    <scope>NUCLEOTIDE SEQUENCE</scope>
    <source>
        <strain evidence="1">Babe19</strain>
    </source>
</reference>
<dbReference type="Proteomes" id="UP001148629">
    <property type="component" value="Unassembled WGS sequence"/>
</dbReference>
<evidence type="ECO:0000313" key="2">
    <source>
        <dbReference type="Proteomes" id="UP001148629"/>
    </source>
</evidence>
<dbReference type="EMBL" id="JANRMS010000420">
    <property type="protein sequence ID" value="KAJ3540184.1"/>
    <property type="molecule type" value="Genomic_DNA"/>
</dbReference>